<dbReference type="SMART" id="SM00091">
    <property type="entry name" value="PAS"/>
    <property type="match status" value="2"/>
</dbReference>
<dbReference type="InterPro" id="IPR000014">
    <property type="entry name" value="PAS"/>
</dbReference>
<dbReference type="Gene3D" id="3.30.450.20">
    <property type="entry name" value="PAS domain"/>
    <property type="match status" value="1"/>
</dbReference>
<dbReference type="AlphaFoldDB" id="A0A0L9V3P9"/>
<dbReference type="Pfam" id="PF00989">
    <property type="entry name" value="PAS"/>
    <property type="match status" value="2"/>
</dbReference>
<feature type="domain" description="PAS" evidence="5">
    <location>
        <begin position="7"/>
        <end position="63"/>
    </location>
</feature>
<evidence type="ECO:0000256" key="4">
    <source>
        <dbReference type="ARBA" id="ARBA00023170"/>
    </source>
</evidence>
<dbReference type="InterPro" id="IPR013767">
    <property type="entry name" value="PAS_fold"/>
</dbReference>
<protein>
    <recommendedName>
        <fullName evidence="5">PAS domain-containing protein</fullName>
    </recommendedName>
</protein>
<dbReference type="GO" id="GO:0009881">
    <property type="term" value="F:photoreceptor activity"/>
    <property type="evidence" value="ECO:0007669"/>
    <property type="project" value="UniProtKB-KW"/>
</dbReference>
<dbReference type="Gramene" id="KOM49700">
    <property type="protein sequence ID" value="KOM49700"/>
    <property type="gene ID" value="LR48_Vigan08g052700"/>
</dbReference>
<gene>
    <name evidence="6" type="ORF">LR48_Vigan08g052700</name>
</gene>
<dbReference type="GO" id="GO:0009584">
    <property type="term" value="P:detection of visible light"/>
    <property type="evidence" value="ECO:0007669"/>
    <property type="project" value="InterPro"/>
</dbReference>
<keyword evidence="3" id="KW-0157">Chromophore</keyword>
<proteinExistence type="predicted"/>
<dbReference type="InterPro" id="IPR001294">
    <property type="entry name" value="Phytochrome"/>
</dbReference>
<dbReference type="STRING" id="3914.A0A0L9V3P9"/>
<evidence type="ECO:0000313" key="6">
    <source>
        <dbReference type="EMBL" id="KOM49700.1"/>
    </source>
</evidence>
<evidence type="ECO:0000256" key="3">
    <source>
        <dbReference type="ARBA" id="ARBA00022991"/>
    </source>
</evidence>
<organism evidence="6 7">
    <name type="scientific">Phaseolus angularis</name>
    <name type="common">Azuki bean</name>
    <name type="synonym">Vigna angularis</name>
    <dbReference type="NCBI Taxonomy" id="3914"/>
    <lineage>
        <taxon>Eukaryota</taxon>
        <taxon>Viridiplantae</taxon>
        <taxon>Streptophyta</taxon>
        <taxon>Embryophyta</taxon>
        <taxon>Tracheophyta</taxon>
        <taxon>Spermatophyta</taxon>
        <taxon>Magnoliopsida</taxon>
        <taxon>eudicotyledons</taxon>
        <taxon>Gunneridae</taxon>
        <taxon>Pentapetalae</taxon>
        <taxon>rosids</taxon>
        <taxon>fabids</taxon>
        <taxon>Fabales</taxon>
        <taxon>Fabaceae</taxon>
        <taxon>Papilionoideae</taxon>
        <taxon>50 kb inversion clade</taxon>
        <taxon>NPAAA clade</taxon>
        <taxon>indigoferoid/millettioid clade</taxon>
        <taxon>Phaseoleae</taxon>
        <taxon>Vigna</taxon>
    </lineage>
</organism>
<dbReference type="SUPFAM" id="SSF55785">
    <property type="entry name" value="PYP-like sensor domain (PAS domain)"/>
    <property type="match status" value="2"/>
</dbReference>
<keyword evidence="2" id="KW-0716">Sensory transduction</keyword>
<reference evidence="7" key="1">
    <citation type="journal article" date="2015" name="Proc. Natl. Acad. Sci. U.S.A.">
        <title>Genome sequencing of adzuki bean (Vigna angularis) provides insight into high starch and low fat accumulation and domestication.</title>
        <authorList>
            <person name="Yang K."/>
            <person name="Tian Z."/>
            <person name="Chen C."/>
            <person name="Luo L."/>
            <person name="Zhao B."/>
            <person name="Wang Z."/>
            <person name="Yu L."/>
            <person name="Li Y."/>
            <person name="Sun Y."/>
            <person name="Li W."/>
            <person name="Chen Y."/>
            <person name="Li Y."/>
            <person name="Zhang Y."/>
            <person name="Ai D."/>
            <person name="Zhao J."/>
            <person name="Shang C."/>
            <person name="Ma Y."/>
            <person name="Wu B."/>
            <person name="Wang M."/>
            <person name="Gao L."/>
            <person name="Sun D."/>
            <person name="Zhang P."/>
            <person name="Guo F."/>
            <person name="Wang W."/>
            <person name="Li Y."/>
            <person name="Wang J."/>
            <person name="Varshney R.K."/>
            <person name="Wang J."/>
            <person name="Ling H.Q."/>
            <person name="Wan P."/>
        </authorList>
    </citation>
    <scope>NUCLEOTIDE SEQUENCE</scope>
    <source>
        <strain evidence="7">cv. Jingnong 6</strain>
    </source>
</reference>
<sequence length="202" mass="22099">MDELSSVALEMVRLIETATIPIFGVDSGEVINGWNSKIAELTSLQGSEALGKSMVNEIIHADSCQDITYEKMVQDKFIKLGGDYKAIVQSLSPLIPPIFSSDESAYCSEWNATMERLTGWKRDEVIGKLLPGEIFGSFGRLKENRSNPTRLTLNVPLMGLSGVLRVKTGAQRPWKGAQAWCGKKTGAQCPFSMLSALFLHSG</sequence>
<accession>A0A0L9V3P9</accession>
<dbReference type="CDD" id="cd00130">
    <property type="entry name" value="PAS"/>
    <property type="match status" value="1"/>
</dbReference>
<dbReference type="PRINTS" id="PR01033">
    <property type="entry name" value="PHYTOCHROME"/>
</dbReference>
<dbReference type="EMBL" id="CM003378">
    <property type="protein sequence ID" value="KOM49700.1"/>
    <property type="molecule type" value="Genomic_DNA"/>
</dbReference>
<keyword evidence="4" id="KW-0675">Receptor</keyword>
<keyword evidence="1" id="KW-0600">Photoreceptor protein</keyword>
<evidence type="ECO:0000256" key="2">
    <source>
        <dbReference type="ARBA" id="ARBA00022606"/>
    </source>
</evidence>
<dbReference type="PROSITE" id="PS50112">
    <property type="entry name" value="PAS"/>
    <property type="match status" value="2"/>
</dbReference>
<evidence type="ECO:0000313" key="7">
    <source>
        <dbReference type="Proteomes" id="UP000053144"/>
    </source>
</evidence>
<evidence type="ECO:0000256" key="1">
    <source>
        <dbReference type="ARBA" id="ARBA00022543"/>
    </source>
</evidence>
<name>A0A0L9V3P9_PHAAN</name>
<dbReference type="InterPro" id="IPR035965">
    <property type="entry name" value="PAS-like_dom_sf"/>
</dbReference>
<dbReference type="Proteomes" id="UP000053144">
    <property type="component" value="Chromosome 8"/>
</dbReference>
<feature type="domain" description="PAS" evidence="5">
    <location>
        <begin position="83"/>
        <end position="128"/>
    </location>
</feature>
<evidence type="ECO:0000259" key="5">
    <source>
        <dbReference type="PROSITE" id="PS50112"/>
    </source>
</evidence>
<dbReference type="GO" id="GO:0006355">
    <property type="term" value="P:regulation of DNA-templated transcription"/>
    <property type="evidence" value="ECO:0007669"/>
    <property type="project" value="InterPro"/>
</dbReference>